<dbReference type="OrthoDB" id="5431540at2"/>
<evidence type="ECO:0008006" key="3">
    <source>
        <dbReference type="Google" id="ProtNLM"/>
    </source>
</evidence>
<dbReference type="RefSeq" id="WP_106522156.1">
    <property type="nucleotide sequence ID" value="NZ_PYGD01000002.1"/>
</dbReference>
<dbReference type="EMBL" id="PYGD01000002">
    <property type="protein sequence ID" value="PSK93132.1"/>
    <property type="molecule type" value="Genomic_DNA"/>
</dbReference>
<proteinExistence type="predicted"/>
<dbReference type="InterPro" id="IPR010321">
    <property type="entry name" value="DUF922"/>
</dbReference>
<sequence>MKIVFSVLFVFCFFSAVTQQKKTGSVQSKYVSNDTLHWNKCRKLTWDDFKCMPDSTSTGMAGTSSGFITKSTYSSDTTISVVIIAVFYKNKSWVKNEYMDSATLKHEQGHFDITEICARRANLALKNYKFNKATMKNDINKIFYDFVDEQNRIHDLYDKETTKPINNKKQREWDAKIAKWLQSNCE</sequence>
<keyword evidence="2" id="KW-1185">Reference proteome</keyword>
<dbReference type="AlphaFoldDB" id="A0A2P8D7E9"/>
<evidence type="ECO:0000313" key="2">
    <source>
        <dbReference type="Proteomes" id="UP000240572"/>
    </source>
</evidence>
<accession>A0A2P8D7E9</accession>
<dbReference type="Proteomes" id="UP000240572">
    <property type="component" value="Unassembled WGS sequence"/>
</dbReference>
<comment type="caution">
    <text evidence="1">The sequence shown here is derived from an EMBL/GenBank/DDBJ whole genome shotgun (WGS) entry which is preliminary data.</text>
</comment>
<evidence type="ECO:0000313" key="1">
    <source>
        <dbReference type="EMBL" id="PSK93132.1"/>
    </source>
</evidence>
<dbReference type="Pfam" id="PF06037">
    <property type="entry name" value="DUF922"/>
    <property type="match status" value="1"/>
</dbReference>
<organism evidence="1 2">
    <name type="scientific">Taibaiella chishuiensis</name>
    <dbReference type="NCBI Taxonomy" id="1434707"/>
    <lineage>
        <taxon>Bacteria</taxon>
        <taxon>Pseudomonadati</taxon>
        <taxon>Bacteroidota</taxon>
        <taxon>Chitinophagia</taxon>
        <taxon>Chitinophagales</taxon>
        <taxon>Chitinophagaceae</taxon>
        <taxon>Taibaiella</taxon>
    </lineage>
</organism>
<protein>
    <recommendedName>
        <fullName evidence="3">DUF922 domain-containing protein</fullName>
    </recommendedName>
</protein>
<name>A0A2P8D7E9_9BACT</name>
<gene>
    <name evidence="1" type="ORF">B0I18_102101</name>
</gene>
<reference evidence="1 2" key="1">
    <citation type="submission" date="2018-03" db="EMBL/GenBank/DDBJ databases">
        <title>Genomic Encyclopedia of Type Strains, Phase III (KMG-III): the genomes of soil and plant-associated and newly described type strains.</title>
        <authorList>
            <person name="Whitman W."/>
        </authorList>
    </citation>
    <scope>NUCLEOTIDE SEQUENCE [LARGE SCALE GENOMIC DNA]</scope>
    <source>
        <strain evidence="1 2">CGMCC 1.12700</strain>
    </source>
</reference>